<organism evidence="1 2">
    <name type="scientific">Portunus trituberculatus</name>
    <name type="common">Swimming crab</name>
    <name type="synonym">Neptunus trituberculatus</name>
    <dbReference type="NCBI Taxonomy" id="210409"/>
    <lineage>
        <taxon>Eukaryota</taxon>
        <taxon>Metazoa</taxon>
        <taxon>Ecdysozoa</taxon>
        <taxon>Arthropoda</taxon>
        <taxon>Crustacea</taxon>
        <taxon>Multicrustacea</taxon>
        <taxon>Malacostraca</taxon>
        <taxon>Eumalacostraca</taxon>
        <taxon>Eucarida</taxon>
        <taxon>Decapoda</taxon>
        <taxon>Pleocyemata</taxon>
        <taxon>Brachyura</taxon>
        <taxon>Eubrachyura</taxon>
        <taxon>Portunoidea</taxon>
        <taxon>Portunidae</taxon>
        <taxon>Portuninae</taxon>
        <taxon>Portunus</taxon>
    </lineage>
</organism>
<name>A0A5B7G7Y8_PORTR</name>
<evidence type="ECO:0000313" key="1">
    <source>
        <dbReference type="EMBL" id="MPC53555.1"/>
    </source>
</evidence>
<accession>A0A5B7G7Y8</accession>
<keyword evidence="2" id="KW-1185">Reference proteome</keyword>
<evidence type="ECO:0000313" key="2">
    <source>
        <dbReference type="Proteomes" id="UP000324222"/>
    </source>
</evidence>
<dbReference type="AlphaFoldDB" id="A0A5B7G7Y8"/>
<proteinExistence type="predicted"/>
<reference evidence="1 2" key="1">
    <citation type="submission" date="2019-05" db="EMBL/GenBank/DDBJ databases">
        <title>Another draft genome of Portunus trituberculatus and its Hox gene families provides insights of decapod evolution.</title>
        <authorList>
            <person name="Jeong J.-H."/>
            <person name="Song I."/>
            <person name="Kim S."/>
            <person name="Choi T."/>
            <person name="Kim D."/>
            <person name="Ryu S."/>
            <person name="Kim W."/>
        </authorList>
    </citation>
    <scope>NUCLEOTIDE SEQUENCE [LARGE SCALE GENOMIC DNA]</scope>
    <source>
        <tissue evidence="1">Muscle</tissue>
    </source>
</reference>
<dbReference type="EMBL" id="VSRR010011709">
    <property type="protein sequence ID" value="MPC53555.1"/>
    <property type="molecule type" value="Genomic_DNA"/>
</dbReference>
<gene>
    <name evidence="1" type="ORF">E2C01_047450</name>
</gene>
<comment type="caution">
    <text evidence="1">The sequence shown here is derived from an EMBL/GenBank/DDBJ whole genome shotgun (WGS) entry which is preliminary data.</text>
</comment>
<dbReference type="Proteomes" id="UP000324222">
    <property type="component" value="Unassembled WGS sequence"/>
</dbReference>
<sequence>MPQCHSPCPAANAPLSYSRRVCR</sequence>
<protein>
    <submittedName>
        <fullName evidence="1">Uncharacterized protein</fullName>
    </submittedName>
</protein>